<reference evidence="3 4" key="1">
    <citation type="submission" date="2019-09" db="EMBL/GenBank/DDBJ databases">
        <authorList>
            <person name="Depoorter E."/>
        </authorList>
    </citation>
    <scope>NUCLEOTIDE SEQUENCE [LARGE SCALE GENOMIC DNA]</scope>
    <source>
        <strain evidence="3">LMG 24064</strain>
    </source>
</reference>
<dbReference type="SMART" id="SM00530">
    <property type="entry name" value="HTH_XRE"/>
    <property type="match status" value="1"/>
</dbReference>
<dbReference type="Gene3D" id="1.10.10.2910">
    <property type="match status" value="1"/>
</dbReference>
<evidence type="ECO:0000313" key="4">
    <source>
        <dbReference type="Proteomes" id="UP000494222"/>
    </source>
</evidence>
<name>A0A6P2HRC7_9BURK</name>
<accession>A0A6P2HRC7</accession>
<dbReference type="Pfam" id="PF01381">
    <property type="entry name" value="HTH_3"/>
    <property type="match status" value="1"/>
</dbReference>
<dbReference type="GO" id="GO:0003677">
    <property type="term" value="F:DNA binding"/>
    <property type="evidence" value="ECO:0007669"/>
    <property type="project" value="InterPro"/>
</dbReference>
<dbReference type="InterPro" id="IPR001387">
    <property type="entry name" value="Cro/C1-type_HTH"/>
</dbReference>
<dbReference type="InterPro" id="IPR010982">
    <property type="entry name" value="Lambda_DNA-bd_dom_sf"/>
</dbReference>
<organism evidence="3 4">
    <name type="scientific">Burkholderia latens</name>
    <dbReference type="NCBI Taxonomy" id="488446"/>
    <lineage>
        <taxon>Bacteria</taxon>
        <taxon>Pseudomonadati</taxon>
        <taxon>Pseudomonadota</taxon>
        <taxon>Betaproteobacteria</taxon>
        <taxon>Burkholderiales</taxon>
        <taxon>Burkholderiaceae</taxon>
        <taxon>Burkholderia</taxon>
        <taxon>Burkholderia cepacia complex</taxon>
    </lineage>
</organism>
<dbReference type="PANTHER" id="PTHR43236">
    <property type="entry name" value="ANTITOXIN HIGA1"/>
    <property type="match status" value="1"/>
</dbReference>
<dbReference type="Pfam" id="PF06114">
    <property type="entry name" value="Peptidase_M78"/>
    <property type="match status" value="1"/>
</dbReference>
<gene>
    <name evidence="3" type="ORF">BLA24064_00756</name>
</gene>
<dbReference type="Proteomes" id="UP000494222">
    <property type="component" value="Unassembled WGS sequence"/>
</dbReference>
<dbReference type="PANTHER" id="PTHR43236:SF1">
    <property type="entry name" value="BLL7220 PROTEIN"/>
    <property type="match status" value="1"/>
</dbReference>
<proteinExistence type="inferred from homology"/>
<comment type="similarity">
    <text evidence="1">Belongs to the short-chain fatty acyl-CoA assimilation regulator (ScfR) family.</text>
</comment>
<evidence type="ECO:0000313" key="3">
    <source>
        <dbReference type="EMBL" id="VWB19743.1"/>
    </source>
</evidence>
<dbReference type="PROSITE" id="PS50943">
    <property type="entry name" value="HTH_CROC1"/>
    <property type="match status" value="1"/>
</dbReference>
<dbReference type="AlphaFoldDB" id="A0A6P2HRC7"/>
<dbReference type="InterPro" id="IPR010359">
    <property type="entry name" value="IrrE_HExxH"/>
</dbReference>
<sequence length="364" mass="40170">MGARIRAARESAGMTQAQLSEALGFADRQTLSTIENGDRRVQAAELVRASQVLGHAIDWFIDPFVVTGEARFSWRVAQTVPDALLDEFESRIGQLVGLMRHLKVALHGPSRALTPMLRIPPHPTFEDAWAWGEAVAQELELGTIPSEKLVDHIERKLDISVLFIDAEVAMDPKDISGAMCRLSDLGVIVINRQESTVRRNFDVAHELFHALTWDAMPPDRRDPSDQPAGKRVPRIEQLADNFAAAVLMPKATLDKLIPQEHLTDAAYLASVARELQVSTGALAYRLLNAKMIDKSICDALREVYTPKARTEMPKLLSASFATLLHDGIAHGHVSARKAAKALSMRLDQLAELMTEHGKAVPFSM</sequence>
<protein>
    <submittedName>
        <fullName evidence="3">Transcriptional regulator</fullName>
    </submittedName>
</protein>
<feature type="domain" description="HTH cro/C1-type" evidence="2">
    <location>
        <begin position="5"/>
        <end position="60"/>
    </location>
</feature>
<evidence type="ECO:0000259" key="2">
    <source>
        <dbReference type="PROSITE" id="PS50943"/>
    </source>
</evidence>
<dbReference type="InterPro" id="IPR052345">
    <property type="entry name" value="Rad_response_metalloprotease"/>
</dbReference>
<dbReference type="Gene3D" id="1.10.260.40">
    <property type="entry name" value="lambda repressor-like DNA-binding domains"/>
    <property type="match status" value="1"/>
</dbReference>
<dbReference type="SUPFAM" id="SSF47413">
    <property type="entry name" value="lambda repressor-like DNA-binding domains"/>
    <property type="match status" value="1"/>
</dbReference>
<dbReference type="EMBL" id="CABVPL010000004">
    <property type="protein sequence ID" value="VWB19743.1"/>
    <property type="molecule type" value="Genomic_DNA"/>
</dbReference>
<dbReference type="CDD" id="cd00093">
    <property type="entry name" value="HTH_XRE"/>
    <property type="match status" value="1"/>
</dbReference>
<evidence type="ECO:0000256" key="1">
    <source>
        <dbReference type="ARBA" id="ARBA00007227"/>
    </source>
</evidence>